<dbReference type="Proteomes" id="UP000295215">
    <property type="component" value="Unassembled WGS sequence"/>
</dbReference>
<evidence type="ECO:0000313" key="3">
    <source>
        <dbReference type="Proteomes" id="UP000295215"/>
    </source>
</evidence>
<dbReference type="EMBL" id="SOAG01000023">
    <property type="protein sequence ID" value="TDS55236.1"/>
    <property type="molecule type" value="Genomic_DNA"/>
</dbReference>
<keyword evidence="3" id="KW-1185">Reference proteome</keyword>
<dbReference type="AlphaFoldDB" id="A0A4R7EQT3"/>
<dbReference type="InterPro" id="IPR028914">
    <property type="entry name" value="Tox-MPTase2_dom"/>
</dbReference>
<evidence type="ECO:0000259" key="1">
    <source>
        <dbReference type="Pfam" id="PF15638"/>
    </source>
</evidence>
<dbReference type="Pfam" id="PF15638">
    <property type="entry name" value="Tox-MPTase2"/>
    <property type="match status" value="1"/>
</dbReference>
<accession>A0A4R7EQT3</accession>
<reference evidence="2 3" key="1">
    <citation type="submission" date="2019-03" db="EMBL/GenBank/DDBJ databases">
        <title>Genomic Encyclopedia of Archaeal and Bacterial Type Strains, Phase II (KMG-II): from individual species to whole genera.</title>
        <authorList>
            <person name="Goeker M."/>
        </authorList>
    </citation>
    <scope>NUCLEOTIDE SEQUENCE [LARGE SCALE GENOMIC DNA]</scope>
    <source>
        <strain evidence="2 3">DSM 28213</strain>
    </source>
</reference>
<gene>
    <name evidence="2" type="ORF">C8P70_1237</name>
</gene>
<feature type="domain" description="Tox-MPTase2" evidence="1">
    <location>
        <begin position="30"/>
        <end position="209"/>
    </location>
</feature>
<comment type="caution">
    <text evidence="2">The sequence shown here is derived from an EMBL/GenBank/DDBJ whole genome shotgun (WGS) entry which is preliminary data.</text>
</comment>
<protein>
    <submittedName>
        <fullName evidence="2">Zincin-like metallopeptidase toxin 2 of polymorphic toxin system</fullName>
    </submittedName>
</protein>
<name>A0A4R7EQT3_9FLAO</name>
<sequence>MRQGVITTGLNHLMHMVRDDLWEIRNGKARLINTDDDEIQILSQNKIHLLSDFNFSNDLDAAKTIVDYYSSEYQLSIYNGGTFSLDPQNFISKQAMYNAGLTENTLMSVTLTYNSSSVDINSKFYLLRGRFHQVLDNKYNFINSIGHEYKHYLDNLGFKSKFNNGFRGMQSISGSRAELRAINYQQKLPSWDSTTSNYRRSVELYKSKQL</sequence>
<proteinExistence type="predicted"/>
<organism evidence="2 3">
    <name type="scientific">Myroides indicus</name>
    <dbReference type="NCBI Taxonomy" id="1323422"/>
    <lineage>
        <taxon>Bacteria</taxon>
        <taxon>Pseudomonadati</taxon>
        <taxon>Bacteroidota</taxon>
        <taxon>Flavobacteriia</taxon>
        <taxon>Flavobacteriales</taxon>
        <taxon>Flavobacteriaceae</taxon>
        <taxon>Myroides</taxon>
    </lineage>
</organism>
<evidence type="ECO:0000313" key="2">
    <source>
        <dbReference type="EMBL" id="TDS55236.1"/>
    </source>
</evidence>